<feature type="region of interest" description="Disordered" evidence="9">
    <location>
        <begin position="189"/>
        <end position="221"/>
    </location>
</feature>
<comment type="caution">
    <text evidence="10">The sequence shown here is derived from an EMBL/GenBank/DDBJ whole genome shotgun (WGS) entry which is preliminary data.</text>
</comment>
<evidence type="ECO:0000256" key="6">
    <source>
        <dbReference type="ARBA" id="ARBA00023242"/>
    </source>
</evidence>
<comment type="function">
    <text evidence="8">Component of the Mediator complex, a coactivator involved in the regulated transcription of nearly all RNA polymerase II-dependent genes. Mediator functions as a bridge to convey information from gene-specific regulatory proteins to the basal RNA polymerase II transcription machinery. Mediator is recruited to promoters by direct interactions with regulatory proteins and serves as a scaffold for the assembly of a functional preinitiation complex with RNA polymerase II and the general transcription factors.</text>
</comment>
<evidence type="ECO:0000256" key="1">
    <source>
        <dbReference type="ARBA" id="ARBA00004123"/>
    </source>
</evidence>
<reference evidence="10" key="1">
    <citation type="submission" date="2020-12" db="EMBL/GenBank/DDBJ databases">
        <title>Metabolic potential, ecology and presence of endohyphal bacteria is reflected in genomic diversity of Mucoromycotina.</title>
        <authorList>
            <person name="Muszewska A."/>
            <person name="Okrasinska A."/>
            <person name="Steczkiewicz K."/>
            <person name="Drgas O."/>
            <person name="Orlowska M."/>
            <person name="Perlinska-Lenart U."/>
            <person name="Aleksandrzak-Piekarczyk T."/>
            <person name="Szatraj K."/>
            <person name="Zielenkiewicz U."/>
            <person name="Pilsyk S."/>
            <person name="Malc E."/>
            <person name="Mieczkowski P."/>
            <person name="Kruszewska J.S."/>
            <person name="Biernat P."/>
            <person name="Pawlowska J."/>
        </authorList>
    </citation>
    <scope>NUCLEOTIDE SEQUENCE</scope>
    <source>
        <strain evidence="10">WA0000067209</strain>
    </source>
</reference>
<evidence type="ECO:0000313" key="11">
    <source>
        <dbReference type="Proteomes" id="UP000654370"/>
    </source>
</evidence>
<dbReference type="PANTHER" id="PTHR13208">
    <property type="entry name" value="MEDIATOR OF RNA POLYMERASE II TRANSCRIPTION SUBUNIT 4"/>
    <property type="match status" value="1"/>
</dbReference>
<keyword evidence="4 8" id="KW-0805">Transcription regulation</keyword>
<accession>A0A8H7Q6U5</accession>
<gene>
    <name evidence="8" type="primary">MED4</name>
    <name evidence="10" type="ORF">INT43_002828</name>
</gene>
<keyword evidence="6 8" id="KW-0539">Nucleus</keyword>
<proteinExistence type="inferred from homology"/>
<dbReference type="OrthoDB" id="1929813at2759"/>
<organism evidence="10 11">
    <name type="scientific">Mortierella isabellina</name>
    <name type="common">Filamentous fungus</name>
    <name type="synonym">Umbelopsis isabellina</name>
    <dbReference type="NCBI Taxonomy" id="91625"/>
    <lineage>
        <taxon>Eukaryota</taxon>
        <taxon>Fungi</taxon>
        <taxon>Fungi incertae sedis</taxon>
        <taxon>Mucoromycota</taxon>
        <taxon>Mucoromycotina</taxon>
        <taxon>Umbelopsidomycetes</taxon>
        <taxon>Umbelopsidales</taxon>
        <taxon>Umbelopsidaceae</taxon>
        <taxon>Umbelopsis</taxon>
    </lineage>
</organism>
<evidence type="ECO:0000256" key="3">
    <source>
        <dbReference type="ARBA" id="ARBA00020629"/>
    </source>
</evidence>
<name>A0A8H7Q6U5_MORIS</name>
<dbReference type="GO" id="GO:0003712">
    <property type="term" value="F:transcription coregulator activity"/>
    <property type="evidence" value="ECO:0007669"/>
    <property type="project" value="InterPro"/>
</dbReference>
<dbReference type="GO" id="GO:0006357">
    <property type="term" value="P:regulation of transcription by RNA polymerase II"/>
    <property type="evidence" value="ECO:0007669"/>
    <property type="project" value="InterPro"/>
</dbReference>
<evidence type="ECO:0000256" key="5">
    <source>
        <dbReference type="ARBA" id="ARBA00023163"/>
    </source>
</evidence>
<dbReference type="GO" id="GO:0070847">
    <property type="term" value="C:core mediator complex"/>
    <property type="evidence" value="ECO:0007669"/>
    <property type="project" value="TreeGrafter"/>
</dbReference>
<dbReference type="InterPro" id="IPR019258">
    <property type="entry name" value="Mediator_Med4"/>
</dbReference>
<keyword evidence="5 8" id="KW-0804">Transcription</keyword>
<dbReference type="PANTHER" id="PTHR13208:SF2">
    <property type="entry name" value="MEDIATOR OF RNA POLYMERASE II TRANSCRIPTION SUBUNIT 4"/>
    <property type="match status" value="1"/>
</dbReference>
<dbReference type="Pfam" id="PF10018">
    <property type="entry name" value="Med4"/>
    <property type="match status" value="1"/>
</dbReference>
<comment type="similarity">
    <text evidence="2 8">Belongs to the Mediator complex subunit 4 family.</text>
</comment>
<evidence type="ECO:0000256" key="9">
    <source>
        <dbReference type="SAM" id="MobiDB-lite"/>
    </source>
</evidence>
<comment type="subunit">
    <text evidence="8">Component of the Mediator complex.</text>
</comment>
<evidence type="ECO:0000256" key="8">
    <source>
        <dbReference type="RuleBase" id="RU364141"/>
    </source>
</evidence>
<keyword evidence="11" id="KW-1185">Reference proteome</keyword>
<dbReference type="GO" id="GO:0016592">
    <property type="term" value="C:mediator complex"/>
    <property type="evidence" value="ECO:0007669"/>
    <property type="project" value="InterPro"/>
</dbReference>
<feature type="compositionally biased region" description="Acidic residues" evidence="9">
    <location>
        <begin position="198"/>
        <end position="208"/>
    </location>
</feature>
<protein>
    <recommendedName>
        <fullName evidence="3 8">Mediator of RNA polymerase II transcription subunit 4</fullName>
    </recommendedName>
    <alternativeName>
        <fullName evidence="7 8">Mediator complex subunit 4</fullName>
    </alternativeName>
</protein>
<evidence type="ECO:0000256" key="7">
    <source>
        <dbReference type="ARBA" id="ARBA00031257"/>
    </source>
</evidence>
<comment type="subcellular location">
    <subcellularLocation>
        <location evidence="1 8">Nucleus</location>
    </subcellularLocation>
</comment>
<evidence type="ECO:0000313" key="10">
    <source>
        <dbReference type="EMBL" id="KAG2186390.1"/>
    </source>
</evidence>
<dbReference type="AlphaFoldDB" id="A0A8H7Q6U5"/>
<keyword evidence="8" id="KW-0010">Activator</keyword>
<sequence length="239" mass="26804">MSDAAESASLKVQVSSLLREYASLIQQYFVSINNLVDNPNLPKENTPESITERIIQVDAKLQKAVLKTLFPPVDEHQKQHGKIATIQEQIKVQNASLLLVVNRLQETRTLLAETLSGAQEELSLIKKASDANMNFSDILSYASKLSKYTSAPPNFNLTRDTKVDFEKPYPDEERMRRGILYWQHLPPEQQAQATLESSESESSEEEGGHDDAMGKVTAGVDDMQNEAFWELDLNPDLPS</sequence>
<evidence type="ECO:0000256" key="4">
    <source>
        <dbReference type="ARBA" id="ARBA00023015"/>
    </source>
</evidence>
<dbReference type="EMBL" id="JAEPQZ010000001">
    <property type="protein sequence ID" value="KAG2186390.1"/>
    <property type="molecule type" value="Genomic_DNA"/>
</dbReference>
<dbReference type="Proteomes" id="UP000654370">
    <property type="component" value="Unassembled WGS sequence"/>
</dbReference>
<evidence type="ECO:0000256" key="2">
    <source>
        <dbReference type="ARBA" id="ARBA00009626"/>
    </source>
</evidence>